<comment type="caution">
    <text evidence="1">The sequence shown here is derived from an EMBL/GenBank/DDBJ whole genome shotgun (WGS) entry which is preliminary data.</text>
</comment>
<evidence type="ECO:0000313" key="2">
    <source>
        <dbReference type="Proteomes" id="UP001385951"/>
    </source>
</evidence>
<dbReference type="Proteomes" id="UP001385951">
    <property type="component" value="Unassembled WGS sequence"/>
</dbReference>
<reference evidence="1 2" key="1">
    <citation type="submission" date="2022-09" db="EMBL/GenBank/DDBJ databases">
        <authorList>
            <person name="Palmer J.M."/>
        </authorList>
    </citation>
    <scope>NUCLEOTIDE SEQUENCE [LARGE SCALE GENOMIC DNA]</scope>
    <source>
        <strain evidence="1 2">DSM 7382</strain>
    </source>
</reference>
<evidence type="ECO:0000313" key="1">
    <source>
        <dbReference type="EMBL" id="KAK7682925.1"/>
    </source>
</evidence>
<dbReference type="Pfam" id="PF17104">
    <property type="entry name" value="YBL010C_LAA2"/>
    <property type="match status" value="1"/>
</dbReference>
<dbReference type="PANTHER" id="PTHR38698:SF1">
    <property type="entry name" value="FUNGAL PROTEIN"/>
    <property type="match status" value="1"/>
</dbReference>
<gene>
    <name evidence="1" type="ORF">QCA50_013958</name>
</gene>
<dbReference type="PANTHER" id="PTHR38698">
    <property type="entry name" value="EXPRESSED PROTEIN"/>
    <property type="match status" value="1"/>
</dbReference>
<protein>
    <submittedName>
        <fullName evidence="1">Uncharacterized protein</fullName>
    </submittedName>
</protein>
<name>A0AAW0FVL4_9APHY</name>
<dbReference type="InterPro" id="IPR031355">
    <property type="entry name" value="YBL010C/LAA2-like"/>
</dbReference>
<dbReference type="AlphaFoldDB" id="A0AAW0FVL4"/>
<proteinExistence type="predicted"/>
<keyword evidence="2" id="KW-1185">Reference proteome</keyword>
<dbReference type="EMBL" id="JASBNA010000033">
    <property type="protein sequence ID" value="KAK7682925.1"/>
    <property type="molecule type" value="Genomic_DNA"/>
</dbReference>
<accession>A0AAW0FVL4</accession>
<organism evidence="1 2">
    <name type="scientific">Cerrena zonata</name>
    <dbReference type="NCBI Taxonomy" id="2478898"/>
    <lineage>
        <taxon>Eukaryota</taxon>
        <taxon>Fungi</taxon>
        <taxon>Dikarya</taxon>
        <taxon>Basidiomycota</taxon>
        <taxon>Agaricomycotina</taxon>
        <taxon>Agaricomycetes</taxon>
        <taxon>Polyporales</taxon>
        <taxon>Cerrenaceae</taxon>
        <taxon>Cerrena</taxon>
    </lineage>
</organism>
<sequence length="207" mass="24441">MGEPNEEDIVNIEEEEDEFGSFDDASFDASFDEFNEFEETSAETLKFDEEIFQNPQEFDKKLEMIMDQTFSNIPSDQGKKEDQELLDERSKQIFEELSNIPHLQPPNWIKLKIRHNLLIKLGVPINLDELNEKEEQSRLQVKQHTRKKSINEDDINWQEFNIIDYKDLQLSTEVKNEIISNTSETLSRFENESLNHSTKQYLQNMCG</sequence>